<name>A0A2T5ETB1_VIBSP</name>
<evidence type="ECO:0000313" key="2">
    <source>
        <dbReference type="Proteomes" id="UP000244197"/>
    </source>
</evidence>
<proteinExistence type="predicted"/>
<accession>A0A2T5ETB1</accession>
<dbReference type="AlphaFoldDB" id="A0A2T5ETB1"/>
<sequence length="107" mass="12485">MRAGREEKQMRDVKEQIRVNEIRDAKSLKSLKSRYKELDEGNGMRDTKSKNKEGDSLVFRSSLLVYPHPASALICFSDHNFYLFPLGFFHIAPTYWVTPCQSWQLSN</sequence>
<organism evidence="1 2">
    <name type="scientific">Vibrio splendidus</name>
    <dbReference type="NCBI Taxonomy" id="29497"/>
    <lineage>
        <taxon>Bacteria</taxon>
        <taxon>Pseudomonadati</taxon>
        <taxon>Pseudomonadota</taxon>
        <taxon>Gammaproteobacteria</taxon>
        <taxon>Vibrionales</taxon>
        <taxon>Vibrionaceae</taxon>
        <taxon>Vibrio</taxon>
    </lineage>
</organism>
<gene>
    <name evidence="1" type="ORF">CWO07_15950</name>
</gene>
<dbReference type="EMBL" id="PIFK01000031">
    <property type="protein sequence ID" value="PTP31246.1"/>
    <property type="molecule type" value="Genomic_DNA"/>
</dbReference>
<dbReference type="Proteomes" id="UP000244197">
    <property type="component" value="Unassembled WGS sequence"/>
</dbReference>
<evidence type="ECO:0000313" key="1">
    <source>
        <dbReference type="EMBL" id="PTP31246.1"/>
    </source>
</evidence>
<comment type="caution">
    <text evidence="1">The sequence shown here is derived from an EMBL/GenBank/DDBJ whole genome shotgun (WGS) entry which is preliminary data.</text>
</comment>
<protein>
    <submittedName>
        <fullName evidence="1">Uncharacterized protein</fullName>
    </submittedName>
</protein>
<reference evidence="1 2" key="1">
    <citation type="submission" date="2017-11" db="EMBL/GenBank/DDBJ databases">
        <title>Population delineation of vibrios coincides with oyster pathogenicity.</title>
        <authorList>
            <person name="Bruto M."/>
            <person name="Labreuche Y."/>
            <person name="James A."/>
            <person name="Piel D."/>
            <person name="Chenivesse S."/>
            <person name="Petton B."/>
            <person name="Polz M.F."/>
            <person name="Le Roux F."/>
        </authorList>
    </citation>
    <scope>NUCLEOTIDE SEQUENCE [LARGE SCALE GENOMIC DNA]</scope>
    <source>
        <strain evidence="1 2">FF_144</strain>
    </source>
</reference>